<feature type="transmembrane region" description="Helical" evidence="1">
    <location>
        <begin position="59"/>
        <end position="82"/>
    </location>
</feature>
<gene>
    <name evidence="2" type="ORF">J3R73_000607</name>
</gene>
<evidence type="ECO:0000313" key="3">
    <source>
        <dbReference type="Proteomes" id="UP001237448"/>
    </source>
</evidence>
<dbReference type="RefSeq" id="WP_307422252.1">
    <property type="nucleotide sequence ID" value="NZ_JAUSVK010000001.1"/>
</dbReference>
<accession>A0ABU0F8B2</accession>
<organism evidence="2 3">
    <name type="scientific">Labrys monachus</name>
    <dbReference type="NCBI Taxonomy" id="217067"/>
    <lineage>
        <taxon>Bacteria</taxon>
        <taxon>Pseudomonadati</taxon>
        <taxon>Pseudomonadota</taxon>
        <taxon>Alphaproteobacteria</taxon>
        <taxon>Hyphomicrobiales</taxon>
        <taxon>Xanthobacteraceae</taxon>
        <taxon>Labrys</taxon>
    </lineage>
</organism>
<keyword evidence="1" id="KW-1133">Transmembrane helix</keyword>
<proteinExistence type="predicted"/>
<evidence type="ECO:0000313" key="2">
    <source>
        <dbReference type="EMBL" id="MDQ0390815.1"/>
    </source>
</evidence>
<keyword evidence="3" id="KW-1185">Reference proteome</keyword>
<reference evidence="2 3" key="1">
    <citation type="submission" date="2023-07" db="EMBL/GenBank/DDBJ databases">
        <title>Genomic Encyclopedia of Type Strains, Phase IV (KMG-IV): sequencing the most valuable type-strain genomes for metagenomic binning, comparative biology and taxonomic classification.</title>
        <authorList>
            <person name="Goeker M."/>
        </authorList>
    </citation>
    <scope>NUCLEOTIDE SEQUENCE [LARGE SCALE GENOMIC DNA]</scope>
    <source>
        <strain evidence="2 3">DSM 5896</strain>
    </source>
</reference>
<dbReference type="Proteomes" id="UP001237448">
    <property type="component" value="Unassembled WGS sequence"/>
</dbReference>
<sequence length="132" mass="14029">MIQLLALGSLAKDEMMAALRQRGTILVCRAVAGIFLLCLVGTGVVSLHRCVADRYGPYWADAAVAALFAVLAIVALIVAAVLERRAQRRQNLQATLLAATRVAADALPDRSTLLNALVIGAVAGGFWFGRKR</sequence>
<name>A0ABU0F8B2_9HYPH</name>
<dbReference type="EMBL" id="JAUSVK010000001">
    <property type="protein sequence ID" value="MDQ0390815.1"/>
    <property type="molecule type" value="Genomic_DNA"/>
</dbReference>
<protein>
    <submittedName>
        <fullName evidence="2">Uncharacterized protein</fullName>
    </submittedName>
</protein>
<feature type="transmembrane region" description="Helical" evidence="1">
    <location>
        <begin position="111"/>
        <end position="129"/>
    </location>
</feature>
<comment type="caution">
    <text evidence="2">The sequence shown here is derived from an EMBL/GenBank/DDBJ whole genome shotgun (WGS) entry which is preliminary data.</text>
</comment>
<evidence type="ECO:0000256" key="1">
    <source>
        <dbReference type="SAM" id="Phobius"/>
    </source>
</evidence>
<feature type="transmembrane region" description="Helical" evidence="1">
    <location>
        <begin position="26"/>
        <end position="47"/>
    </location>
</feature>
<keyword evidence="1" id="KW-0812">Transmembrane</keyword>
<keyword evidence="1" id="KW-0472">Membrane</keyword>